<dbReference type="InterPro" id="IPR012292">
    <property type="entry name" value="Globin/Proto"/>
</dbReference>
<evidence type="ECO:0000256" key="14">
    <source>
        <dbReference type="ARBA" id="ARBA00048118"/>
    </source>
</evidence>
<keyword evidence="6 16" id="KW-0561">Oxygen transport</keyword>
<evidence type="ECO:0000256" key="10">
    <source>
        <dbReference type="ARBA" id="ARBA00044551"/>
    </source>
</evidence>
<accession>A0A835NSP6</accession>
<evidence type="ECO:0000256" key="7">
    <source>
        <dbReference type="ARBA" id="ARBA00022723"/>
    </source>
</evidence>
<evidence type="ECO:0000256" key="12">
    <source>
        <dbReference type="ARBA" id="ARBA00044569"/>
    </source>
</evidence>
<comment type="similarity">
    <text evidence="2 16">Belongs to the globin family.</text>
</comment>
<comment type="catalytic activity">
    <reaction evidence="9">
        <text>Fe(II)-heme b-[protein] + nitric oxide + O2 = Fe(III)-heme b-[protein] + nitrate</text>
        <dbReference type="Rhea" id="RHEA:78091"/>
        <dbReference type="Rhea" id="RHEA-COMP:18975"/>
        <dbReference type="Rhea" id="RHEA-COMP:18976"/>
        <dbReference type="ChEBI" id="CHEBI:15379"/>
        <dbReference type="ChEBI" id="CHEBI:16480"/>
        <dbReference type="ChEBI" id="CHEBI:17632"/>
        <dbReference type="ChEBI" id="CHEBI:55376"/>
        <dbReference type="ChEBI" id="CHEBI:60344"/>
    </reaction>
    <physiologicalReaction direction="left-to-right" evidence="9">
        <dbReference type="Rhea" id="RHEA:78092"/>
    </physiologicalReaction>
</comment>
<keyword evidence="4 16" id="KW-0813">Transport</keyword>
<organism evidence="18">
    <name type="scientific">Lamprotornis superbus</name>
    <dbReference type="NCBI Taxonomy" id="245042"/>
    <lineage>
        <taxon>Eukaryota</taxon>
        <taxon>Metazoa</taxon>
        <taxon>Chordata</taxon>
        <taxon>Craniata</taxon>
        <taxon>Vertebrata</taxon>
        <taxon>Euteleostomi</taxon>
        <taxon>Archelosauria</taxon>
        <taxon>Archosauria</taxon>
        <taxon>Dinosauria</taxon>
        <taxon>Saurischia</taxon>
        <taxon>Theropoda</taxon>
        <taxon>Coelurosauria</taxon>
        <taxon>Aves</taxon>
        <taxon>Neognathae</taxon>
        <taxon>Neoaves</taxon>
        <taxon>Telluraves</taxon>
        <taxon>Australaves</taxon>
        <taxon>Passeriformes</taxon>
        <taxon>Sturnidae</taxon>
        <taxon>Lamprotornis</taxon>
    </lineage>
</organism>
<evidence type="ECO:0000259" key="17">
    <source>
        <dbReference type="PROSITE" id="PS01033"/>
    </source>
</evidence>
<evidence type="ECO:0000256" key="1">
    <source>
        <dbReference type="ARBA" id="ARBA00003705"/>
    </source>
</evidence>
<evidence type="ECO:0000313" key="20">
    <source>
        <dbReference type="Proteomes" id="UP000618051"/>
    </source>
</evidence>
<name>A0A835NSP6_9PASS</name>
<evidence type="ECO:0000256" key="5">
    <source>
        <dbReference type="ARBA" id="ARBA00022617"/>
    </source>
</evidence>
<evidence type="ECO:0000256" key="3">
    <source>
        <dbReference type="ARBA" id="ARBA00012682"/>
    </source>
</evidence>
<dbReference type="Pfam" id="PF00042">
    <property type="entry name" value="Globin"/>
    <property type="match status" value="1"/>
</dbReference>
<reference evidence="19 20" key="2">
    <citation type="journal article" date="2021" name="J. Hered.">
        <title>Feather Gene Expression Elucidates the Developmental Basis of Plumage Iridescence in African Starlings.</title>
        <authorList>
            <person name="Rubenstein D.R."/>
            <person name="Corvelo A."/>
            <person name="MacManes M.D."/>
            <person name="Maia R."/>
            <person name="Narzisi G."/>
            <person name="Rousaki A."/>
            <person name="Vandenabeele P."/>
            <person name="Shawkey M.D."/>
            <person name="Solomon J."/>
        </authorList>
    </citation>
    <scope>NUCLEOTIDE SEQUENCE [LARGE SCALE GENOMIC DNA]</scope>
    <source>
        <strain evidence="19">SS15</strain>
    </source>
</reference>
<dbReference type="PROSITE" id="PS01033">
    <property type="entry name" value="GLOBIN"/>
    <property type="match status" value="1"/>
</dbReference>
<dbReference type="Proteomes" id="UP000618051">
    <property type="component" value="Unassembled WGS sequence"/>
</dbReference>
<dbReference type="PANTHER" id="PTHR46783">
    <property type="entry name" value="CYTOGLOBIN"/>
    <property type="match status" value="1"/>
</dbReference>
<gene>
    <name evidence="19" type="ORF">IHE44_0012192</name>
    <name evidence="18" type="ORF">IHE44_014085</name>
</gene>
<evidence type="ECO:0000256" key="6">
    <source>
        <dbReference type="ARBA" id="ARBA00022621"/>
    </source>
</evidence>
<dbReference type="EC" id="1.15.1.1" evidence="3"/>
<evidence type="ECO:0000256" key="13">
    <source>
        <dbReference type="ARBA" id="ARBA00047393"/>
    </source>
</evidence>
<evidence type="ECO:0000256" key="4">
    <source>
        <dbReference type="ARBA" id="ARBA00022448"/>
    </source>
</evidence>
<dbReference type="PRINTS" id="PR01906">
    <property type="entry name" value="FISHGLOBIN"/>
</dbReference>
<dbReference type="OrthoDB" id="436496at2759"/>
<comment type="caution">
    <text evidence="18">The sequence shown here is derived from an EMBL/GenBank/DDBJ whole genome shotgun (WGS) entry which is preliminary data.</text>
</comment>
<proteinExistence type="inferred from homology"/>
<dbReference type="PANTHER" id="PTHR46783:SF3">
    <property type="entry name" value="GLOBIN FAMILY PROFILE DOMAIN-CONTAINING PROTEIN"/>
    <property type="match status" value="1"/>
</dbReference>
<dbReference type="GO" id="GO:0019825">
    <property type="term" value="F:oxygen binding"/>
    <property type="evidence" value="ECO:0007669"/>
    <property type="project" value="InterPro"/>
</dbReference>
<dbReference type="GO" id="GO:0004784">
    <property type="term" value="F:superoxide dismutase activity"/>
    <property type="evidence" value="ECO:0007669"/>
    <property type="project" value="UniProtKB-EC"/>
</dbReference>
<dbReference type="AlphaFoldDB" id="A0A835NSP6"/>
<dbReference type="EMBL" id="JADDUC010000082">
    <property type="protein sequence ID" value="KAG0119630.1"/>
    <property type="molecule type" value="Genomic_DNA"/>
</dbReference>
<dbReference type="EMBL" id="JADDUC020000005">
    <property type="protein sequence ID" value="KAI1239083.1"/>
    <property type="molecule type" value="Genomic_DNA"/>
</dbReference>
<keyword evidence="5 16" id="KW-0349">Heme</keyword>
<dbReference type="GO" id="GO:0020037">
    <property type="term" value="F:heme binding"/>
    <property type="evidence" value="ECO:0007669"/>
    <property type="project" value="InterPro"/>
</dbReference>
<evidence type="ECO:0000313" key="19">
    <source>
        <dbReference type="EMBL" id="KAI1239083.1"/>
    </source>
</evidence>
<evidence type="ECO:0000256" key="16">
    <source>
        <dbReference type="RuleBase" id="RU000356"/>
    </source>
</evidence>
<dbReference type="GO" id="GO:0005506">
    <property type="term" value="F:iron ion binding"/>
    <property type="evidence" value="ECO:0007669"/>
    <property type="project" value="InterPro"/>
</dbReference>
<feature type="domain" description="Globin" evidence="17">
    <location>
        <begin position="90"/>
        <end position="235"/>
    </location>
</feature>
<evidence type="ECO:0000256" key="9">
    <source>
        <dbReference type="ARBA" id="ARBA00044448"/>
    </source>
</evidence>
<keyword evidence="8" id="KW-0408">Iron</keyword>
<evidence type="ECO:0000256" key="8">
    <source>
        <dbReference type="ARBA" id="ARBA00023004"/>
    </source>
</evidence>
<reference evidence="19" key="3">
    <citation type="submission" date="2022-01" db="EMBL/GenBank/DDBJ databases">
        <authorList>
            <person name="Rubenstein D.R."/>
        </authorList>
    </citation>
    <scope>NUCLEOTIDE SEQUENCE</scope>
    <source>
        <strain evidence="19">SS15</strain>
        <tissue evidence="19">Liver</tissue>
    </source>
</reference>
<evidence type="ECO:0000313" key="18">
    <source>
        <dbReference type="EMBL" id="KAG0119630.1"/>
    </source>
</evidence>
<keyword evidence="7" id="KW-0479">Metal-binding</keyword>
<comment type="function">
    <text evidence="1">Involved in oxygen transport from the lung to the various peripheral tissues.</text>
</comment>
<dbReference type="GO" id="GO:0005344">
    <property type="term" value="F:oxygen carrier activity"/>
    <property type="evidence" value="ECO:0007669"/>
    <property type="project" value="UniProtKB-KW"/>
</dbReference>
<dbReference type="Gene3D" id="1.10.490.10">
    <property type="entry name" value="Globins"/>
    <property type="match status" value="1"/>
</dbReference>
<comment type="catalytic activity">
    <reaction evidence="14">
        <text>Fe(III)-heme b-[protein] + nitric oxide + H2O = Fe(II)-heme b-[protein] + nitrite + 2 H(+)</text>
        <dbReference type="Rhea" id="RHEA:77711"/>
        <dbReference type="Rhea" id="RHEA-COMP:18975"/>
        <dbReference type="Rhea" id="RHEA-COMP:18976"/>
        <dbReference type="ChEBI" id="CHEBI:15377"/>
        <dbReference type="ChEBI" id="CHEBI:15378"/>
        <dbReference type="ChEBI" id="CHEBI:16301"/>
        <dbReference type="ChEBI" id="CHEBI:16480"/>
        <dbReference type="ChEBI" id="CHEBI:55376"/>
        <dbReference type="ChEBI" id="CHEBI:60344"/>
    </reaction>
    <physiologicalReaction direction="right-to-left" evidence="14">
        <dbReference type="Rhea" id="RHEA:77713"/>
    </physiologicalReaction>
</comment>
<keyword evidence="20" id="KW-1185">Reference proteome</keyword>
<dbReference type="SUPFAM" id="SSF46458">
    <property type="entry name" value="Globin-like"/>
    <property type="match status" value="1"/>
</dbReference>
<evidence type="ECO:0000256" key="11">
    <source>
        <dbReference type="ARBA" id="ARBA00044562"/>
    </source>
</evidence>
<sequence length="317" mass="34874">MGSGKPNMAPPKPIHALEWEREVRSGKMAVGKAFPTHVLGGLWDSDIDTDSGQYLESPEERTGAERPCQDLPVLLPPAAPSVANISCTMSLSEAEVQSARGAWEKIYVDAEDNGTAVLVRMFTEHPDTKSYFTHFKGMDSAEEMKQSDQVRGHGKKVFSAINDMVQHLDNSEAFLGIVTPLGKKHATQLKIDPKNFRIICDIILQLMDEKFGGDCKASFEKVTNEICTHLNNIYKEEGCCACFYDGCGSGCGWWSGTCGGGVSHGIWIESFSSVPARLSESETEVIAEELHEVDLYFFKHSTSNSAFYLSEKCAREG</sequence>
<comment type="catalytic activity">
    <reaction evidence="15">
        <text>H2O2 + AH2 = A + 2 H2O</text>
        <dbReference type="Rhea" id="RHEA:30275"/>
        <dbReference type="ChEBI" id="CHEBI:13193"/>
        <dbReference type="ChEBI" id="CHEBI:15377"/>
        <dbReference type="ChEBI" id="CHEBI:16240"/>
        <dbReference type="ChEBI" id="CHEBI:17499"/>
    </reaction>
    <physiologicalReaction direction="left-to-right" evidence="15">
        <dbReference type="Rhea" id="RHEA:30276"/>
    </physiologicalReaction>
</comment>
<comment type="catalytic activity">
    <reaction evidence="13">
        <text>2 superoxide + 2 H(+) = H2O2 + O2</text>
        <dbReference type="Rhea" id="RHEA:20696"/>
        <dbReference type="ChEBI" id="CHEBI:15378"/>
        <dbReference type="ChEBI" id="CHEBI:15379"/>
        <dbReference type="ChEBI" id="CHEBI:16240"/>
        <dbReference type="ChEBI" id="CHEBI:18421"/>
        <dbReference type="EC" id="1.15.1.1"/>
    </reaction>
    <physiologicalReaction direction="left-to-right" evidence="13">
        <dbReference type="Rhea" id="RHEA:20697"/>
    </physiologicalReaction>
</comment>
<evidence type="ECO:0000256" key="2">
    <source>
        <dbReference type="ARBA" id="ARBA00008705"/>
    </source>
</evidence>
<dbReference type="InterPro" id="IPR013314">
    <property type="entry name" value="Globin_lamprey/hagfish"/>
</dbReference>
<evidence type="ECO:0000256" key="15">
    <source>
        <dbReference type="ARBA" id="ARBA00049899"/>
    </source>
</evidence>
<dbReference type="InterPro" id="IPR000971">
    <property type="entry name" value="Globin"/>
</dbReference>
<protein>
    <recommendedName>
        <fullName evidence="3">superoxide dismutase</fullName>
        <ecNumber evidence="3">1.15.1.1</ecNumber>
    </recommendedName>
    <alternativeName>
        <fullName evidence="10">Nitrite reductase CYGB</fullName>
    </alternativeName>
    <alternativeName>
        <fullName evidence="12">Pseudoperoxidase CYGB</fullName>
    </alternativeName>
    <alternativeName>
        <fullName evidence="11">Superoxide dismutase CYGB</fullName>
    </alternativeName>
</protein>
<reference evidence="18" key="1">
    <citation type="submission" date="2020-10" db="EMBL/GenBank/DDBJ databases">
        <title>Feather gene expression reveals the developmental basis of iridescence in African starlings.</title>
        <authorList>
            <person name="Rubenstein D.R."/>
        </authorList>
    </citation>
    <scope>NUCLEOTIDE SEQUENCE</scope>
    <source>
        <strain evidence="18">SS15</strain>
        <tissue evidence="18">Liver</tissue>
    </source>
</reference>
<dbReference type="InterPro" id="IPR009050">
    <property type="entry name" value="Globin-like_sf"/>
</dbReference>